<accession>A0A3S9T073</accession>
<dbReference type="Gene3D" id="2.60.120.10">
    <property type="entry name" value="Jelly Rolls"/>
    <property type="match status" value="1"/>
</dbReference>
<gene>
    <name evidence="3" type="ORF">BBF96_11320</name>
</gene>
<dbReference type="PANTHER" id="PTHR43245">
    <property type="entry name" value="BIFUNCTIONAL POLYMYXIN RESISTANCE PROTEIN ARNA"/>
    <property type="match status" value="1"/>
</dbReference>
<dbReference type="RefSeq" id="WP_127017278.1">
    <property type="nucleotide sequence ID" value="NZ_CP016379.1"/>
</dbReference>
<evidence type="ECO:0000259" key="1">
    <source>
        <dbReference type="Pfam" id="PF01370"/>
    </source>
</evidence>
<feature type="domain" description="NAD-dependent epimerase/dehydratase" evidence="1">
    <location>
        <begin position="3"/>
        <end position="186"/>
    </location>
</feature>
<dbReference type="AlphaFoldDB" id="A0A3S9T073"/>
<evidence type="ECO:0000313" key="3">
    <source>
        <dbReference type="EMBL" id="AZR73929.1"/>
    </source>
</evidence>
<dbReference type="Gene3D" id="3.40.50.720">
    <property type="entry name" value="NAD(P)-binding Rossmann-like Domain"/>
    <property type="match status" value="1"/>
</dbReference>
<name>A0A3S9T073_9FIRM</name>
<dbReference type="CDD" id="cd05261">
    <property type="entry name" value="CAPF_like_SDR_e"/>
    <property type="match status" value="1"/>
</dbReference>
<dbReference type="InterPro" id="IPR036291">
    <property type="entry name" value="NAD(P)-bd_dom_sf"/>
</dbReference>
<dbReference type="CDD" id="cd07007">
    <property type="entry name" value="cupin_CapF-like_C"/>
    <property type="match status" value="1"/>
</dbReference>
<evidence type="ECO:0000259" key="2">
    <source>
        <dbReference type="Pfam" id="PF14667"/>
    </source>
</evidence>
<dbReference type="EMBL" id="CP016379">
    <property type="protein sequence ID" value="AZR73929.1"/>
    <property type="molecule type" value="Genomic_DNA"/>
</dbReference>
<feature type="domain" description="Capsular polysaccharide assembling protein CapF C-terminal" evidence="2">
    <location>
        <begin position="255"/>
        <end position="365"/>
    </location>
</feature>
<dbReference type="PANTHER" id="PTHR43245:SF55">
    <property type="entry name" value="NAD(P)-BINDING DOMAIN-CONTAINING PROTEIN"/>
    <property type="match status" value="1"/>
</dbReference>
<dbReference type="SUPFAM" id="SSF51182">
    <property type="entry name" value="RmlC-like cupins"/>
    <property type="match status" value="1"/>
</dbReference>
<evidence type="ECO:0000313" key="4">
    <source>
        <dbReference type="Proteomes" id="UP000267250"/>
    </source>
</evidence>
<dbReference type="SUPFAM" id="SSF51735">
    <property type="entry name" value="NAD(P)-binding Rossmann-fold domains"/>
    <property type="match status" value="1"/>
</dbReference>
<proteinExistence type="predicted"/>
<sequence length="369" mass="42511">MKILVTGSKGFVGRNLVAELKNKGYTDILEFDRNTDKSLLDKYAKECEFVFHLAGVNRPKNEEEFMEGNFGFTSELLELLKKHNNKAPILITSSIQAERDNPYGRSKKAGEDLVFAYGKETGVRVLVYRLPNLFGKWCRPNYNSVVATFCYNIARNLEIEIHDPNTELTLCYIDDVVNEFISALDGKETRDGDFCKVSKTYKIKLGELAEKIYSFKNNRETLVMPALEDEFDRALYGTYLSYLPKDKFSYKLKKNEDNRGWLAEFIKSQSFGQIFISKTKPGITRGNHWHHTKAEKFLVIQGEAIIRFRKIDSDEVIEYRVSGDIPEVVDIPTGYTHSIENIGEEDVITLFWASEIFNPEKPDTYYLEV</sequence>
<dbReference type="KEGG" id="aft:BBF96_11320"/>
<dbReference type="InterPro" id="IPR029303">
    <property type="entry name" value="CapF_C"/>
</dbReference>
<dbReference type="Pfam" id="PF14667">
    <property type="entry name" value="Polysacc_synt_C"/>
    <property type="match status" value="1"/>
</dbReference>
<protein>
    <submittedName>
        <fullName evidence="3">Capsular biosynthesis protein</fullName>
    </submittedName>
</protein>
<keyword evidence="4" id="KW-1185">Reference proteome</keyword>
<dbReference type="InterPro" id="IPR014710">
    <property type="entry name" value="RmlC-like_jellyroll"/>
</dbReference>
<organism evidence="3 4">
    <name type="scientific">Anoxybacter fermentans</name>
    <dbReference type="NCBI Taxonomy" id="1323375"/>
    <lineage>
        <taxon>Bacteria</taxon>
        <taxon>Bacillati</taxon>
        <taxon>Bacillota</taxon>
        <taxon>Clostridia</taxon>
        <taxon>Halanaerobiales</taxon>
        <taxon>Anoxybacter</taxon>
    </lineage>
</organism>
<dbReference type="OrthoDB" id="9801056at2"/>
<dbReference type="InterPro" id="IPR050177">
    <property type="entry name" value="Lipid_A_modif_metabolic_enz"/>
</dbReference>
<reference evidence="3 4" key="1">
    <citation type="submission" date="2016-07" db="EMBL/GenBank/DDBJ databases">
        <title>Genome and transcriptome analysis of iron-reducing fermentative bacteria Anoxybacter fermentans.</title>
        <authorList>
            <person name="Zeng X."/>
            <person name="Shao Z."/>
        </authorList>
    </citation>
    <scope>NUCLEOTIDE SEQUENCE [LARGE SCALE GENOMIC DNA]</scope>
    <source>
        <strain evidence="3 4">DY22613</strain>
    </source>
</reference>
<dbReference type="InterPro" id="IPR001509">
    <property type="entry name" value="Epimerase_deHydtase"/>
</dbReference>
<dbReference type="Pfam" id="PF01370">
    <property type="entry name" value="Epimerase"/>
    <property type="match status" value="1"/>
</dbReference>
<dbReference type="InterPro" id="IPR011051">
    <property type="entry name" value="RmlC_Cupin_sf"/>
</dbReference>
<dbReference type="Proteomes" id="UP000267250">
    <property type="component" value="Chromosome"/>
</dbReference>